<feature type="transmembrane region" description="Helical" evidence="1">
    <location>
        <begin position="179"/>
        <end position="197"/>
    </location>
</feature>
<reference evidence="2 3" key="1">
    <citation type="submission" date="2017-02" db="EMBL/GenBank/DDBJ databases">
        <title>The new phylogeny of genus Mycobacterium.</title>
        <authorList>
            <person name="Tortoli E."/>
            <person name="Trovato A."/>
            <person name="Cirillo D.M."/>
        </authorList>
    </citation>
    <scope>NUCLEOTIDE SEQUENCE [LARGE SCALE GENOMIC DNA]</scope>
    <source>
        <strain evidence="2 3">IP1130001</strain>
    </source>
</reference>
<keyword evidence="1" id="KW-0812">Transmembrane</keyword>
<sequence>MPSVLTRRARWRRLWPRSAPALAAYAALQACILPVYAITGGHDVEITGNPTTSELVVLAIVALALPLMALVGWLVSRARSSRVRAAVATAAVVAVACVGLTVAGPTQLPQEAVVVAAVLILTGCGAGSVVGWAVRMMLSHLATVGALAVRALPVVLLTALVFFNSYVWILAATISGDRLVLAMAFLVSIAAAFVVSATRERVRPMLRATTAALPNDTERLAGTPFATMSDTPDCAALKRTERLNVIFVLAASQLAQILVVAVVTATIYLVLGLIVLNPSLLNEWTHTYKSTATVLGFTLPVPDSLIHMCLFLGALTFMYISARAAGDAEYRSTFLDPLIDDLHTTLIARNRYRGAAAMAVCEVDATGGSG</sequence>
<feature type="transmembrane region" description="Helical" evidence="1">
    <location>
        <begin position="112"/>
        <end position="134"/>
    </location>
</feature>
<keyword evidence="1" id="KW-0472">Membrane</keyword>
<keyword evidence="3" id="KW-1185">Reference proteome</keyword>
<keyword evidence="1" id="KW-1133">Transmembrane helix</keyword>
<dbReference type="PROSITE" id="PS51257">
    <property type="entry name" value="PROKAR_LIPOPROTEIN"/>
    <property type="match status" value="1"/>
</dbReference>
<evidence type="ECO:0000313" key="2">
    <source>
        <dbReference type="EMBL" id="ORA81208.1"/>
    </source>
</evidence>
<feature type="transmembrane region" description="Helical" evidence="1">
    <location>
        <begin position="87"/>
        <end position="106"/>
    </location>
</feature>
<feature type="transmembrane region" description="Helical" evidence="1">
    <location>
        <begin position="141"/>
        <end position="167"/>
    </location>
</feature>
<dbReference type="EMBL" id="MVHV01000014">
    <property type="protein sequence ID" value="ORA81208.1"/>
    <property type="molecule type" value="Genomic_DNA"/>
</dbReference>
<evidence type="ECO:0008006" key="4">
    <source>
        <dbReference type="Google" id="ProtNLM"/>
    </source>
</evidence>
<evidence type="ECO:0000313" key="3">
    <source>
        <dbReference type="Proteomes" id="UP000243140"/>
    </source>
</evidence>
<gene>
    <name evidence="2" type="ORF">BST29_14960</name>
</gene>
<accession>A0ABX3SS67</accession>
<organism evidence="2 3">
    <name type="scientific">Mycobacterium malmoense</name>
    <dbReference type="NCBI Taxonomy" id="1780"/>
    <lineage>
        <taxon>Bacteria</taxon>
        <taxon>Bacillati</taxon>
        <taxon>Actinomycetota</taxon>
        <taxon>Actinomycetes</taxon>
        <taxon>Mycobacteriales</taxon>
        <taxon>Mycobacteriaceae</taxon>
        <taxon>Mycobacterium</taxon>
    </lineage>
</organism>
<protein>
    <recommendedName>
        <fullName evidence="4">Integral membrane protein</fullName>
    </recommendedName>
</protein>
<dbReference type="Proteomes" id="UP000243140">
    <property type="component" value="Unassembled WGS sequence"/>
</dbReference>
<comment type="caution">
    <text evidence="2">The sequence shown here is derived from an EMBL/GenBank/DDBJ whole genome shotgun (WGS) entry which is preliminary data.</text>
</comment>
<feature type="transmembrane region" description="Helical" evidence="1">
    <location>
        <begin position="53"/>
        <end position="75"/>
    </location>
</feature>
<feature type="transmembrane region" description="Helical" evidence="1">
    <location>
        <begin position="305"/>
        <end position="322"/>
    </location>
</feature>
<feature type="transmembrane region" description="Helical" evidence="1">
    <location>
        <begin position="245"/>
        <end position="276"/>
    </location>
</feature>
<name>A0ABX3SS67_MYCMA</name>
<proteinExistence type="predicted"/>
<evidence type="ECO:0000256" key="1">
    <source>
        <dbReference type="SAM" id="Phobius"/>
    </source>
</evidence>